<sequence length="149" mass="17546">MGVAIFCLILGFIVGYLFKDTQHKKETPKVKTKQTRNVYLSYNERQRAKIRYLNDVDRIRELNLLSHNESKFMRLLQHQFLEHKLIVKDRRFYIADQDNYPIAIFEYRDGTKELKVKDTEDGLPVFLYKAILSSDAIAEDKMALNSNVA</sequence>
<accession>A0A1I6QIW7</accession>
<organism evidence="1 2">
    <name type="scientific">Acinetobacter bohemicus</name>
    <dbReference type="NCBI Taxonomy" id="1435036"/>
    <lineage>
        <taxon>Bacteria</taxon>
        <taxon>Pseudomonadati</taxon>
        <taxon>Pseudomonadota</taxon>
        <taxon>Gammaproteobacteria</taxon>
        <taxon>Moraxellales</taxon>
        <taxon>Moraxellaceae</taxon>
        <taxon>Acinetobacter</taxon>
    </lineage>
</organism>
<evidence type="ECO:0000313" key="1">
    <source>
        <dbReference type="EMBL" id="SFS52238.1"/>
    </source>
</evidence>
<gene>
    <name evidence="1" type="ORF">SAMN05444586_100471</name>
</gene>
<dbReference type="AlphaFoldDB" id="A0A1I6QIW7"/>
<dbReference type="RefSeq" id="WP_074944327.1">
    <property type="nucleotide sequence ID" value="NZ_FOZU01000004.1"/>
</dbReference>
<dbReference type="Proteomes" id="UP000182827">
    <property type="component" value="Unassembled WGS sequence"/>
</dbReference>
<protein>
    <submittedName>
        <fullName evidence="1">Uncharacterized protein</fullName>
    </submittedName>
</protein>
<proteinExistence type="predicted"/>
<name>A0A1I6QIW7_9GAMM</name>
<dbReference type="EMBL" id="FOZU01000004">
    <property type="protein sequence ID" value="SFS52238.1"/>
    <property type="molecule type" value="Genomic_DNA"/>
</dbReference>
<evidence type="ECO:0000313" key="2">
    <source>
        <dbReference type="Proteomes" id="UP000182827"/>
    </source>
</evidence>
<keyword evidence="2" id="KW-1185">Reference proteome</keyword>
<reference evidence="2" key="1">
    <citation type="submission" date="2016-10" db="EMBL/GenBank/DDBJ databases">
        <authorList>
            <person name="Varghese N."/>
            <person name="Submissions S."/>
        </authorList>
    </citation>
    <scope>NUCLEOTIDE SEQUENCE [LARGE SCALE GENOMIC DNA]</scope>
    <source>
        <strain evidence="2">ANC 5076</strain>
    </source>
</reference>